<protein>
    <submittedName>
        <fullName evidence="5">FHA domain-containing protein</fullName>
    </submittedName>
</protein>
<organism evidence="5 7">
    <name type="scientific">Mediterraneibacter gnavus</name>
    <name type="common">Ruminococcus gnavus</name>
    <dbReference type="NCBI Taxonomy" id="33038"/>
    <lineage>
        <taxon>Bacteria</taxon>
        <taxon>Bacillati</taxon>
        <taxon>Bacillota</taxon>
        <taxon>Clostridia</taxon>
        <taxon>Lachnospirales</taxon>
        <taxon>Lachnospiraceae</taxon>
        <taxon>Mediterraneibacter</taxon>
    </lineage>
</organism>
<dbReference type="EMBL" id="JAQMLA010000024">
    <property type="protein sequence ID" value="MDB8686931.1"/>
    <property type="molecule type" value="Genomic_DNA"/>
</dbReference>
<dbReference type="EMBL" id="QRQE01000002">
    <property type="protein sequence ID" value="RHM81462.1"/>
    <property type="molecule type" value="Genomic_DNA"/>
</dbReference>
<dbReference type="Pfam" id="PF00498">
    <property type="entry name" value="FHA"/>
    <property type="match status" value="1"/>
</dbReference>
<keyword evidence="2" id="KW-1133">Transmembrane helix</keyword>
<evidence type="ECO:0000256" key="2">
    <source>
        <dbReference type="SAM" id="Phobius"/>
    </source>
</evidence>
<keyword evidence="2" id="KW-0472">Membrane</keyword>
<feature type="domain" description="FHA" evidence="3">
    <location>
        <begin position="111"/>
        <end position="166"/>
    </location>
</feature>
<evidence type="ECO:0000313" key="8">
    <source>
        <dbReference type="Proteomes" id="UP000285610"/>
    </source>
</evidence>
<proteinExistence type="predicted"/>
<dbReference type="Proteomes" id="UP000285610">
    <property type="component" value="Unassembled WGS sequence"/>
</dbReference>
<sequence length="195" mass="23072">MLYWIIIGVLIVAIIAVIFFTVSKLLKEKKDYNQFERRYHSREDDYDDDYDDDEEDEDDEEDDYEPEPRRRPVRQQSERRTSSAPAKRRWKIVLEDVDQQDQYSFIFYDSLGIGRVSASSDYDKFLSLPEDLRVSKVHCAIIRSGDKLYLRDEGSKNHTYLNGKPVNKPIVIQKEDVITVGETRLEVVKILRETR</sequence>
<keyword evidence="2" id="KW-0812">Transmembrane</keyword>
<evidence type="ECO:0000313" key="6">
    <source>
        <dbReference type="EMBL" id="RHM81462.1"/>
    </source>
</evidence>
<evidence type="ECO:0000256" key="1">
    <source>
        <dbReference type="SAM" id="MobiDB-lite"/>
    </source>
</evidence>
<dbReference type="PROSITE" id="PS50006">
    <property type="entry name" value="FHA_DOMAIN"/>
    <property type="match status" value="1"/>
</dbReference>
<feature type="compositionally biased region" description="Acidic residues" evidence="1">
    <location>
        <begin position="44"/>
        <end position="65"/>
    </location>
</feature>
<feature type="transmembrane region" description="Helical" evidence="2">
    <location>
        <begin position="6"/>
        <end position="26"/>
    </location>
</feature>
<dbReference type="EMBL" id="QRIS01000005">
    <property type="protein sequence ID" value="RHG87310.1"/>
    <property type="molecule type" value="Genomic_DNA"/>
</dbReference>
<feature type="compositionally biased region" description="Basic and acidic residues" evidence="1">
    <location>
        <begin position="66"/>
        <end position="81"/>
    </location>
</feature>
<gene>
    <name evidence="5" type="ORF">DW243_04165</name>
    <name evidence="6" type="ORF">DWZ50_01305</name>
    <name evidence="4" type="ORF">PNW85_09615</name>
</gene>
<accession>A0A414UYW1</accession>
<dbReference type="Gene3D" id="2.60.200.20">
    <property type="match status" value="1"/>
</dbReference>
<evidence type="ECO:0000313" key="7">
    <source>
        <dbReference type="Proteomes" id="UP000283981"/>
    </source>
</evidence>
<reference evidence="7 8" key="1">
    <citation type="submission" date="2018-08" db="EMBL/GenBank/DDBJ databases">
        <title>A genome reference for cultivated species of the human gut microbiota.</title>
        <authorList>
            <person name="Zou Y."/>
            <person name="Xue W."/>
            <person name="Luo G."/>
        </authorList>
    </citation>
    <scope>NUCLEOTIDE SEQUENCE [LARGE SCALE GENOMIC DNA]</scope>
    <source>
        <strain evidence="6 8">AF33-12</strain>
        <strain evidence="5 7">AM21-18</strain>
    </source>
</reference>
<dbReference type="SUPFAM" id="SSF49879">
    <property type="entry name" value="SMAD/FHA domain"/>
    <property type="match status" value="1"/>
</dbReference>
<dbReference type="SMART" id="SM00240">
    <property type="entry name" value="FHA"/>
    <property type="match status" value="1"/>
</dbReference>
<dbReference type="AlphaFoldDB" id="A0A414UYW1"/>
<evidence type="ECO:0000259" key="3">
    <source>
        <dbReference type="PROSITE" id="PS50006"/>
    </source>
</evidence>
<evidence type="ECO:0000313" key="4">
    <source>
        <dbReference type="EMBL" id="MDB8686931.1"/>
    </source>
</evidence>
<dbReference type="Proteomes" id="UP001212160">
    <property type="component" value="Unassembled WGS sequence"/>
</dbReference>
<dbReference type="InterPro" id="IPR000253">
    <property type="entry name" value="FHA_dom"/>
</dbReference>
<dbReference type="Proteomes" id="UP000283981">
    <property type="component" value="Unassembled WGS sequence"/>
</dbReference>
<comment type="caution">
    <text evidence="5">The sequence shown here is derived from an EMBL/GenBank/DDBJ whole genome shotgun (WGS) entry which is preliminary data.</text>
</comment>
<dbReference type="InterPro" id="IPR008984">
    <property type="entry name" value="SMAD_FHA_dom_sf"/>
</dbReference>
<name>A0A414UYW1_MEDGN</name>
<dbReference type="RefSeq" id="WP_073962822.1">
    <property type="nucleotide sequence ID" value="NZ_AP031447.1"/>
</dbReference>
<evidence type="ECO:0000313" key="5">
    <source>
        <dbReference type="EMBL" id="RHG87310.1"/>
    </source>
</evidence>
<dbReference type="CDD" id="cd00060">
    <property type="entry name" value="FHA"/>
    <property type="match status" value="1"/>
</dbReference>
<reference evidence="4" key="2">
    <citation type="submission" date="2023-01" db="EMBL/GenBank/DDBJ databases">
        <title>Human gut microbiome strain richness.</title>
        <authorList>
            <person name="Chen-Liaw A."/>
        </authorList>
    </citation>
    <scope>NUCLEOTIDE SEQUENCE</scope>
    <source>
        <strain evidence="4">RTP21484st1_H11_RTP21484_190118</strain>
    </source>
</reference>
<feature type="region of interest" description="Disordered" evidence="1">
    <location>
        <begin position="42"/>
        <end position="83"/>
    </location>
</feature>